<dbReference type="SUPFAM" id="SSF56317">
    <property type="entry name" value="Carbon-nitrogen hydrolase"/>
    <property type="match status" value="1"/>
</dbReference>
<dbReference type="Proteomes" id="UP001501147">
    <property type="component" value="Unassembled WGS sequence"/>
</dbReference>
<dbReference type="PROSITE" id="PS50263">
    <property type="entry name" value="CN_HYDROLASE"/>
    <property type="match status" value="1"/>
</dbReference>
<dbReference type="PANTHER" id="PTHR43674">
    <property type="entry name" value="NITRILASE C965.09-RELATED"/>
    <property type="match status" value="1"/>
</dbReference>
<evidence type="ECO:0000259" key="2">
    <source>
        <dbReference type="PROSITE" id="PS50263"/>
    </source>
</evidence>
<evidence type="ECO:0000313" key="3">
    <source>
        <dbReference type="EMBL" id="GAA4767350.1"/>
    </source>
</evidence>
<comment type="caution">
    <text evidence="3">The sequence shown here is derived from an EMBL/GenBank/DDBJ whole genome shotgun (WGS) entry which is preliminary data.</text>
</comment>
<dbReference type="InterPro" id="IPR050345">
    <property type="entry name" value="Aliph_Amidase/BUP"/>
</dbReference>
<protein>
    <submittedName>
        <fullName evidence="3">Nitrilase family protein</fullName>
    </submittedName>
</protein>
<sequence>MRIAAAQFPSVPGDIAANVRSMAGLVREAAARGARFVAFCELAAHGYALEPIAADPGSWLTEDDPRLEPVREACRETGTAALVGCAARTDGDRPAITALVIGPDGELLTRYDKRHLYGRESEVFTAGAAEGRFTVDGVRFAVAVCYDNRFPELARSAAADGCTVYAASSVLVEGNDSFETVYPVRARENGLYVLVANQVGPADPGHCPGGSAVWSPDGARVASAGAQAPGLAVVELP</sequence>
<name>A0ABP8ZVG6_9ACTN</name>
<dbReference type="PANTHER" id="PTHR43674:SF2">
    <property type="entry name" value="BETA-UREIDOPROPIONASE"/>
    <property type="match status" value="1"/>
</dbReference>
<proteinExistence type="predicted"/>
<reference evidence="4" key="1">
    <citation type="journal article" date="2019" name="Int. J. Syst. Evol. Microbiol.">
        <title>The Global Catalogue of Microorganisms (GCM) 10K type strain sequencing project: providing services to taxonomists for standard genome sequencing and annotation.</title>
        <authorList>
            <consortium name="The Broad Institute Genomics Platform"/>
            <consortium name="The Broad Institute Genome Sequencing Center for Infectious Disease"/>
            <person name="Wu L."/>
            <person name="Ma J."/>
        </authorList>
    </citation>
    <scope>NUCLEOTIDE SEQUENCE [LARGE SCALE GENOMIC DNA]</scope>
    <source>
        <strain evidence="4">JCM 18324</strain>
    </source>
</reference>
<organism evidence="3 4">
    <name type="scientific">Streptomyces sanyensis</name>
    <dbReference type="NCBI Taxonomy" id="568869"/>
    <lineage>
        <taxon>Bacteria</taxon>
        <taxon>Bacillati</taxon>
        <taxon>Actinomycetota</taxon>
        <taxon>Actinomycetes</taxon>
        <taxon>Kitasatosporales</taxon>
        <taxon>Streptomycetaceae</taxon>
        <taxon>Streptomyces</taxon>
    </lineage>
</organism>
<dbReference type="Gene3D" id="3.60.110.10">
    <property type="entry name" value="Carbon-nitrogen hydrolase"/>
    <property type="match status" value="1"/>
</dbReference>
<dbReference type="RefSeq" id="WP_345610290.1">
    <property type="nucleotide sequence ID" value="NZ_BAABJV010000002.1"/>
</dbReference>
<evidence type="ECO:0000313" key="4">
    <source>
        <dbReference type="Proteomes" id="UP001501147"/>
    </source>
</evidence>
<feature type="domain" description="CN hydrolase" evidence="2">
    <location>
        <begin position="1"/>
        <end position="237"/>
    </location>
</feature>
<keyword evidence="4" id="KW-1185">Reference proteome</keyword>
<accession>A0ABP8ZVG6</accession>
<dbReference type="EMBL" id="BAABJV010000002">
    <property type="protein sequence ID" value="GAA4767350.1"/>
    <property type="molecule type" value="Genomic_DNA"/>
</dbReference>
<dbReference type="CDD" id="cd07197">
    <property type="entry name" value="nitrilase"/>
    <property type="match status" value="1"/>
</dbReference>
<gene>
    <name evidence="3" type="ORF">GCM10023329_12170</name>
</gene>
<dbReference type="Pfam" id="PF00795">
    <property type="entry name" value="CN_hydrolase"/>
    <property type="match status" value="1"/>
</dbReference>
<keyword evidence="1" id="KW-0378">Hydrolase</keyword>
<dbReference type="InterPro" id="IPR036526">
    <property type="entry name" value="C-N_Hydrolase_sf"/>
</dbReference>
<evidence type="ECO:0000256" key="1">
    <source>
        <dbReference type="ARBA" id="ARBA00022801"/>
    </source>
</evidence>
<dbReference type="InterPro" id="IPR003010">
    <property type="entry name" value="C-N_Hydrolase"/>
</dbReference>